<protein>
    <submittedName>
        <fullName evidence="3">Tetratricopeptide repeat protein</fullName>
    </submittedName>
</protein>
<dbReference type="SMART" id="SM00671">
    <property type="entry name" value="SEL1"/>
    <property type="match status" value="7"/>
</dbReference>
<organism evidence="3 4">
    <name type="scientific">Candidatus Gallibacteroides avistercoris</name>
    <dbReference type="NCBI Taxonomy" id="2840833"/>
    <lineage>
        <taxon>Bacteria</taxon>
        <taxon>Pseudomonadati</taxon>
        <taxon>Bacteroidota</taxon>
        <taxon>Bacteroidia</taxon>
        <taxon>Bacteroidales</taxon>
        <taxon>Bacteroidaceae</taxon>
        <taxon>Bacteroidaceae incertae sedis</taxon>
        <taxon>Candidatus Gallibacteroides</taxon>
    </lineage>
</organism>
<reference evidence="3" key="2">
    <citation type="journal article" date="2021" name="PeerJ">
        <title>Extensive microbial diversity within the chicken gut microbiome revealed by metagenomics and culture.</title>
        <authorList>
            <person name="Gilroy R."/>
            <person name="Ravi A."/>
            <person name="Getino M."/>
            <person name="Pursley I."/>
            <person name="Horton D.L."/>
            <person name="Alikhan N.F."/>
            <person name="Baker D."/>
            <person name="Gharbi K."/>
            <person name="Hall N."/>
            <person name="Watson M."/>
            <person name="Adriaenssens E.M."/>
            <person name="Foster-Nyarko E."/>
            <person name="Jarju S."/>
            <person name="Secka A."/>
            <person name="Antonio M."/>
            <person name="Oren A."/>
            <person name="Chaudhuri R.R."/>
            <person name="La Ragione R."/>
            <person name="Hildebrand F."/>
            <person name="Pallen M.J."/>
        </authorList>
    </citation>
    <scope>NUCLEOTIDE SEQUENCE</scope>
    <source>
        <strain evidence="3">CHK158-818</strain>
    </source>
</reference>
<dbReference type="SMART" id="SM00028">
    <property type="entry name" value="TPR"/>
    <property type="match status" value="14"/>
</dbReference>
<feature type="repeat" description="TPR" evidence="1">
    <location>
        <begin position="507"/>
        <end position="540"/>
    </location>
</feature>
<feature type="chain" id="PRO_5039160181" evidence="2">
    <location>
        <begin position="22"/>
        <end position="1002"/>
    </location>
</feature>
<dbReference type="PANTHER" id="PTHR12558:SF13">
    <property type="entry name" value="CELL DIVISION CYCLE PROTEIN 27 HOMOLOG"/>
    <property type="match status" value="1"/>
</dbReference>
<dbReference type="SUPFAM" id="SSF81901">
    <property type="entry name" value="HCP-like"/>
    <property type="match status" value="1"/>
</dbReference>
<feature type="repeat" description="TPR" evidence="1">
    <location>
        <begin position="655"/>
        <end position="688"/>
    </location>
</feature>
<keyword evidence="2" id="KW-0732">Signal</keyword>
<feature type="signal peptide" evidence="2">
    <location>
        <begin position="1"/>
        <end position="21"/>
    </location>
</feature>
<dbReference type="Pfam" id="PF13432">
    <property type="entry name" value="TPR_16"/>
    <property type="match status" value="4"/>
</dbReference>
<evidence type="ECO:0000256" key="1">
    <source>
        <dbReference type="PROSITE-ProRule" id="PRU00339"/>
    </source>
</evidence>
<name>A0A9D1M7E6_9BACT</name>
<dbReference type="InterPro" id="IPR011990">
    <property type="entry name" value="TPR-like_helical_dom_sf"/>
</dbReference>
<dbReference type="Pfam" id="PF13174">
    <property type="entry name" value="TPR_6"/>
    <property type="match status" value="4"/>
</dbReference>
<dbReference type="InterPro" id="IPR019734">
    <property type="entry name" value="TPR_rpt"/>
</dbReference>
<dbReference type="InterPro" id="IPR006597">
    <property type="entry name" value="Sel1-like"/>
</dbReference>
<dbReference type="SUPFAM" id="SSF48452">
    <property type="entry name" value="TPR-like"/>
    <property type="match status" value="4"/>
</dbReference>
<dbReference type="EMBL" id="DVNA01000105">
    <property type="protein sequence ID" value="HIU55031.1"/>
    <property type="molecule type" value="Genomic_DNA"/>
</dbReference>
<proteinExistence type="predicted"/>
<dbReference type="PROSITE" id="PS50005">
    <property type="entry name" value="TPR"/>
    <property type="match status" value="4"/>
</dbReference>
<keyword evidence="1" id="KW-0802">TPR repeat</keyword>
<dbReference type="Proteomes" id="UP000824112">
    <property type="component" value="Unassembled WGS sequence"/>
</dbReference>
<sequence length="1002" mass="115064">MGKKVIVICLLAIAPFAGGNAQVTYDKIGPVAFFEQGKAMFENQNYVGCVDQLTQFKKESKDRDLIQEADFMIVASAYETNKADAQTLLQSFCDRYPWSRHVDKTKFMIANLFFFNNDYQQAINAYNEIPMERLSVTDQEDYCFRIGLSYMKTDQLDKAKPFFAVLGTQSNKYAEAALFYNSYISYIEGDYNRALEGFLSLENSREFAKPSAYYAAQIYFVKNDYGKVIPLAQQLLKEYPDDSNNTELYRLLGESYFQQGNDAKAIEYLSKYTAETDAPMRNSVYMLGVAQYRAKNYAQAIKWLSKATKGDDALMQNAYLYLAQSYLHQGDKKNAQLSFDMASRFDFDPQVQEVALYNYALSVHETSFSPFSESVLVFERFLNKFPNSRYADQTNDYLVEVYLTTKNYRTALESINKIKKPNTKILEAKQRILFQLGTELFANSDFKQAQSNFTEAINMGNYDREIKAQAYFWRGECYYRMEDFDAAASDYLSYLSATQERAKNIYGLAQYDLAYAYYKQNDFDRAVTWFLKYVNENPNGDKTTLADAYNRIGDCHFYNRDFARAENYYARAVEVTPAAADYAMFQKGFVAGLQKDYKAKIGAMDDLIAQYPQSEYVDDALFEKGRSYIQIEDDVQAEAAFKQILQQFPQSAVARKAGIQLGMLYFNRNDLDQAIASYKKVISDYPGSDEARVAVQDLKSVYLDKNDIDAYADYVKGLGGNVQFAAGEQDSLTYLAAEKLYFKGNLPEAERSFRRYLQSFEGGGAFGLNAHYYLGTIYFSNQDYKQALPEYEKVLQVSNNKFEEDALARVAEIYYLQNDYEKALSHFKMLDIKAQSADNKLAAKLGIIRMSRRLNNNEDVLLAANKLLENSKLSPELIAEARYERSMALKNLNQLDKAAEDWKELSKDTRNVYGAESTYQLGQYYFDSGKEKEAEKLMLNFIETGTPHQYWMARGFVLLADVYLKLGDSFQAKQYLLNLRNNYQGEDDIAGMIEDRLSKIKE</sequence>
<reference evidence="3" key="1">
    <citation type="submission" date="2020-10" db="EMBL/GenBank/DDBJ databases">
        <authorList>
            <person name="Gilroy R."/>
        </authorList>
    </citation>
    <scope>NUCLEOTIDE SEQUENCE</scope>
    <source>
        <strain evidence="3">CHK158-818</strain>
    </source>
</reference>
<dbReference type="Pfam" id="PF13424">
    <property type="entry name" value="TPR_12"/>
    <property type="match status" value="1"/>
</dbReference>
<dbReference type="Gene3D" id="1.25.40.10">
    <property type="entry name" value="Tetratricopeptide repeat domain"/>
    <property type="match status" value="8"/>
</dbReference>
<gene>
    <name evidence="3" type="ORF">IAB03_04380</name>
</gene>
<evidence type="ECO:0000313" key="3">
    <source>
        <dbReference type="EMBL" id="HIU55031.1"/>
    </source>
</evidence>
<accession>A0A9D1M7E6</accession>
<comment type="caution">
    <text evidence="3">The sequence shown here is derived from an EMBL/GenBank/DDBJ whole genome shotgun (WGS) entry which is preliminary data.</text>
</comment>
<evidence type="ECO:0000256" key="2">
    <source>
        <dbReference type="SAM" id="SignalP"/>
    </source>
</evidence>
<dbReference type="PANTHER" id="PTHR12558">
    <property type="entry name" value="CELL DIVISION CYCLE 16,23,27"/>
    <property type="match status" value="1"/>
</dbReference>
<dbReference type="AlphaFoldDB" id="A0A9D1M7E6"/>
<feature type="repeat" description="TPR" evidence="1">
    <location>
        <begin position="546"/>
        <end position="579"/>
    </location>
</feature>
<feature type="repeat" description="TPR" evidence="1">
    <location>
        <begin position="768"/>
        <end position="801"/>
    </location>
</feature>
<dbReference type="Pfam" id="PF13181">
    <property type="entry name" value="TPR_8"/>
    <property type="match status" value="1"/>
</dbReference>
<evidence type="ECO:0000313" key="4">
    <source>
        <dbReference type="Proteomes" id="UP000824112"/>
    </source>
</evidence>